<name>A0A5J4ZLE5_9ASTE</name>
<dbReference type="InterPro" id="IPR027329">
    <property type="entry name" value="TPX2_C"/>
</dbReference>
<feature type="compositionally biased region" description="Polar residues" evidence="6">
    <location>
        <begin position="155"/>
        <end position="177"/>
    </location>
</feature>
<evidence type="ECO:0000256" key="3">
    <source>
        <dbReference type="ARBA" id="ARBA00022490"/>
    </source>
</evidence>
<dbReference type="InterPro" id="IPR044833">
    <property type="entry name" value="WDL5/6"/>
</dbReference>
<feature type="compositionally biased region" description="Polar residues" evidence="6">
    <location>
        <begin position="357"/>
        <end position="367"/>
    </location>
</feature>
<evidence type="ECO:0000259" key="7">
    <source>
        <dbReference type="Pfam" id="PF06886"/>
    </source>
</evidence>
<keyword evidence="5" id="KW-0206">Cytoskeleton</keyword>
<dbReference type="Pfam" id="PF06886">
    <property type="entry name" value="TPX2"/>
    <property type="match status" value="1"/>
</dbReference>
<reference evidence="8 9" key="1">
    <citation type="submission" date="2019-09" db="EMBL/GenBank/DDBJ databases">
        <title>A chromosome-level genome assembly of the Chinese tupelo Nyssa sinensis.</title>
        <authorList>
            <person name="Yang X."/>
            <person name="Kang M."/>
            <person name="Yang Y."/>
            <person name="Xiong H."/>
            <person name="Wang M."/>
            <person name="Zhang Z."/>
            <person name="Wang Z."/>
            <person name="Wu H."/>
            <person name="Ma T."/>
            <person name="Liu J."/>
            <person name="Xi Z."/>
        </authorList>
    </citation>
    <scope>NUCLEOTIDE SEQUENCE [LARGE SCALE GENOMIC DNA]</scope>
    <source>
        <strain evidence="8">J267</strain>
        <tissue evidence="8">Leaf</tissue>
    </source>
</reference>
<comment type="similarity">
    <text evidence="2">Belongs to the TPX2 family.</text>
</comment>
<dbReference type="GO" id="GO:0005874">
    <property type="term" value="C:microtubule"/>
    <property type="evidence" value="ECO:0007669"/>
    <property type="project" value="UniProtKB-KW"/>
</dbReference>
<evidence type="ECO:0000256" key="6">
    <source>
        <dbReference type="SAM" id="MobiDB-lite"/>
    </source>
</evidence>
<feature type="region of interest" description="Disordered" evidence="6">
    <location>
        <begin position="141"/>
        <end position="270"/>
    </location>
</feature>
<dbReference type="Proteomes" id="UP000325577">
    <property type="component" value="Linkage Group LG7"/>
</dbReference>
<proteinExistence type="inferred from homology"/>
<evidence type="ECO:0000256" key="5">
    <source>
        <dbReference type="ARBA" id="ARBA00023212"/>
    </source>
</evidence>
<keyword evidence="4" id="KW-0493">Microtubule</keyword>
<feature type="region of interest" description="Disordered" evidence="6">
    <location>
        <begin position="29"/>
        <end position="119"/>
    </location>
</feature>
<dbReference type="GO" id="GO:0008017">
    <property type="term" value="F:microtubule binding"/>
    <property type="evidence" value="ECO:0007669"/>
    <property type="project" value="InterPro"/>
</dbReference>
<feature type="compositionally biased region" description="Polar residues" evidence="6">
    <location>
        <begin position="39"/>
        <end position="80"/>
    </location>
</feature>
<evidence type="ECO:0000313" key="8">
    <source>
        <dbReference type="EMBL" id="KAA8518438.1"/>
    </source>
</evidence>
<evidence type="ECO:0000256" key="1">
    <source>
        <dbReference type="ARBA" id="ARBA00004245"/>
    </source>
</evidence>
<evidence type="ECO:0000313" key="9">
    <source>
        <dbReference type="Proteomes" id="UP000325577"/>
    </source>
</evidence>
<sequence>MESENGVPIEEESGVIEKIDVGESVVEVKKDEQHADNGENVTSVNGISENLTKSEGCVNSSSTEVASNETVSESKISNPTKSSNAAGSKKNKILKDRSSFKGTTPFARNMRPSLTQSLSFPARQLHANVMKKSIDGYPVKSDVKHAGANGAKGQYQFSNGTASRLNPTNRRASTGVNSKEVKTDGVGASTRRTTLASLPSIRQSLSGKSVSMNEIANCPPSDVSSSVDQHSKPIKTALPIKEDDDARSTTSSSATPRGQRRSSGSVFSFRLEERAEKRKEFFSKLEEKIHAKEVEKSNLQEKSKESHEAEIKQLRKSLTFKATPMPSFYKEPPPKVELKKIPTTRAISPKLGRHKSSNAAPNNSSEGIGSCLSPPVNGDQSKSPKGIQASYGKDIAASKKPIRKSQSKLQPWGSVSAKSEGKLVKLEPKITEADDKDLTASAGESKESQDQSVNPLELQDCIDPASENNPARNNGEILRAPNPEIMPAEVTVGG</sequence>
<feature type="compositionally biased region" description="Basic and acidic residues" evidence="6">
    <location>
        <begin position="419"/>
        <end position="449"/>
    </location>
</feature>
<dbReference type="AlphaFoldDB" id="A0A5J4ZLE5"/>
<dbReference type="PANTHER" id="PTHR31358:SF30">
    <property type="entry name" value="PROTEIN WVD2-LIKE 4"/>
    <property type="match status" value="1"/>
</dbReference>
<feature type="compositionally biased region" description="Polar residues" evidence="6">
    <location>
        <begin position="190"/>
        <end position="214"/>
    </location>
</feature>
<keyword evidence="3" id="KW-0963">Cytoplasm</keyword>
<organism evidence="8 9">
    <name type="scientific">Nyssa sinensis</name>
    <dbReference type="NCBI Taxonomy" id="561372"/>
    <lineage>
        <taxon>Eukaryota</taxon>
        <taxon>Viridiplantae</taxon>
        <taxon>Streptophyta</taxon>
        <taxon>Embryophyta</taxon>
        <taxon>Tracheophyta</taxon>
        <taxon>Spermatophyta</taxon>
        <taxon>Magnoliopsida</taxon>
        <taxon>eudicotyledons</taxon>
        <taxon>Gunneridae</taxon>
        <taxon>Pentapetalae</taxon>
        <taxon>asterids</taxon>
        <taxon>Cornales</taxon>
        <taxon>Nyssaceae</taxon>
        <taxon>Nyssa</taxon>
    </lineage>
</organism>
<comment type="subcellular location">
    <subcellularLocation>
        <location evidence="1">Cytoplasm</location>
        <location evidence="1">Cytoskeleton</location>
    </subcellularLocation>
</comment>
<dbReference type="OrthoDB" id="1939285at2759"/>
<feature type="domain" description="TPX2 C-terminal" evidence="7">
    <location>
        <begin position="267"/>
        <end position="341"/>
    </location>
</feature>
<accession>A0A5J4ZLE5</accession>
<dbReference type="EMBL" id="CM018050">
    <property type="protein sequence ID" value="KAA8518438.1"/>
    <property type="molecule type" value="Genomic_DNA"/>
</dbReference>
<evidence type="ECO:0000256" key="4">
    <source>
        <dbReference type="ARBA" id="ARBA00022701"/>
    </source>
</evidence>
<feature type="region of interest" description="Disordered" evidence="6">
    <location>
        <begin position="287"/>
        <end position="494"/>
    </location>
</feature>
<feature type="compositionally biased region" description="Basic and acidic residues" evidence="6">
    <location>
        <begin position="287"/>
        <end position="313"/>
    </location>
</feature>
<protein>
    <recommendedName>
        <fullName evidence="7">TPX2 C-terminal domain-containing protein</fullName>
    </recommendedName>
</protein>
<keyword evidence="9" id="KW-1185">Reference proteome</keyword>
<gene>
    <name evidence="8" type="ORF">F0562_015912</name>
</gene>
<evidence type="ECO:0000256" key="2">
    <source>
        <dbReference type="ARBA" id="ARBA00005885"/>
    </source>
</evidence>
<dbReference type="PANTHER" id="PTHR31358">
    <property type="entry name" value="PROTEIN WVD2-LIKE 4"/>
    <property type="match status" value="1"/>
</dbReference>